<evidence type="ECO:0000313" key="2">
    <source>
        <dbReference type="Proteomes" id="UP000250369"/>
    </source>
</evidence>
<dbReference type="Proteomes" id="UP000250369">
    <property type="component" value="Unassembled WGS sequence"/>
</dbReference>
<accession>A0A329LL55</accession>
<gene>
    <name evidence="1" type="ORF">DQG23_40955</name>
</gene>
<organism evidence="1 2">
    <name type="scientific">Paenibacillus contaminans</name>
    <dbReference type="NCBI Taxonomy" id="450362"/>
    <lineage>
        <taxon>Bacteria</taxon>
        <taxon>Bacillati</taxon>
        <taxon>Bacillota</taxon>
        <taxon>Bacilli</taxon>
        <taxon>Bacillales</taxon>
        <taxon>Paenibacillaceae</taxon>
        <taxon>Paenibacillus</taxon>
    </lineage>
</organism>
<keyword evidence="2" id="KW-1185">Reference proteome</keyword>
<evidence type="ECO:0000313" key="1">
    <source>
        <dbReference type="EMBL" id="RAV08499.1"/>
    </source>
</evidence>
<comment type="caution">
    <text evidence="1">The sequence shown here is derived from an EMBL/GenBank/DDBJ whole genome shotgun (WGS) entry which is preliminary data.</text>
</comment>
<dbReference type="AlphaFoldDB" id="A0A329LL55"/>
<reference evidence="1 2" key="1">
    <citation type="journal article" date="2009" name="Int. J. Syst. Evol. Microbiol.">
        <title>Paenibacillus contaminans sp. nov., isolated from a contaminated laboratory plate.</title>
        <authorList>
            <person name="Chou J.H."/>
            <person name="Lee J.H."/>
            <person name="Lin M.C."/>
            <person name="Chang P.S."/>
            <person name="Arun A.B."/>
            <person name="Young C.C."/>
            <person name="Chen W.M."/>
        </authorList>
    </citation>
    <scope>NUCLEOTIDE SEQUENCE [LARGE SCALE GENOMIC DNA]</scope>
    <source>
        <strain evidence="1 2">CKOBP-6</strain>
    </source>
</reference>
<sequence>MFREEGQPKANRALAALLAMNRRRRYPSLSFIVPCAFPSGRTVPTAADTRSGNVRKMFF</sequence>
<proteinExistence type="predicted"/>
<dbReference type="EMBL" id="QMFB01000058">
    <property type="protein sequence ID" value="RAV08499.1"/>
    <property type="molecule type" value="Genomic_DNA"/>
</dbReference>
<name>A0A329LL55_9BACL</name>
<protein>
    <submittedName>
        <fullName evidence="1">Uncharacterized protein</fullName>
    </submittedName>
</protein>